<dbReference type="EMBL" id="JACRSS010000001">
    <property type="protein sequence ID" value="MBC8538277.1"/>
    <property type="molecule type" value="Genomic_DNA"/>
</dbReference>
<dbReference type="AlphaFoldDB" id="A0A926HSA9"/>
<evidence type="ECO:0000259" key="1">
    <source>
        <dbReference type="Pfam" id="PF18657"/>
    </source>
</evidence>
<dbReference type="InterPro" id="IPR041248">
    <property type="entry name" value="YDG"/>
</dbReference>
<accession>A0A926HSA9</accession>
<sequence length="375" mass="39666">MAASAADEIGYNEATASGRTYNGTNVVAITDFVFAGVFVGDEVSADGDGILSSPNAGTYTQVDATHLILKGKDKDWYSADYDMVIKNVPLAQPVVISEAEPAIEIKADDVVYRGSEFTVTAEITNNFDYNDGLPLAEEISMTVENARLKEGSSVIKEGNQYSAVFVAADDMTAETMTVSVNVLDAAANYSPLAAPVQKTIGLKSDANYAIVDAAIQKANGLNRENYKDFSKVDAAIAAVVRDKDFPQKKVDAMAQAIEDAIAALEYKDADYTAVDAAIQKAEGLKKEDYKDFSGVDAAVNAVVRGKNITQQTEVDAMAQAIEDAIAALETKPADTETDVPKTGEETGMLPYILLAGISGAAVAVLARGRKSKPSV</sequence>
<dbReference type="Pfam" id="PF18657">
    <property type="entry name" value="YDG"/>
    <property type="match status" value="1"/>
</dbReference>
<dbReference type="Gene3D" id="1.20.1270.90">
    <property type="entry name" value="AF1782-like"/>
    <property type="match status" value="2"/>
</dbReference>
<name>A0A926HSA9_9FIRM</name>
<reference evidence="2" key="1">
    <citation type="submission" date="2020-08" db="EMBL/GenBank/DDBJ databases">
        <title>Genome public.</title>
        <authorList>
            <person name="Liu C."/>
            <person name="Sun Q."/>
        </authorList>
    </citation>
    <scope>NUCLEOTIDE SEQUENCE</scope>
    <source>
        <strain evidence="2">NSJ-63</strain>
    </source>
</reference>
<comment type="caution">
    <text evidence="2">The sequence shown here is derived from an EMBL/GenBank/DDBJ whole genome shotgun (WGS) entry which is preliminary data.</text>
</comment>
<evidence type="ECO:0000313" key="3">
    <source>
        <dbReference type="Proteomes" id="UP000617951"/>
    </source>
</evidence>
<organism evidence="2 3">
    <name type="scientific">Guopingia tenuis</name>
    <dbReference type="NCBI Taxonomy" id="2763656"/>
    <lineage>
        <taxon>Bacteria</taxon>
        <taxon>Bacillati</taxon>
        <taxon>Bacillota</taxon>
        <taxon>Clostridia</taxon>
        <taxon>Christensenellales</taxon>
        <taxon>Christensenellaceae</taxon>
        <taxon>Guopingia</taxon>
    </lineage>
</organism>
<dbReference type="Proteomes" id="UP000617951">
    <property type="component" value="Unassembled WGS sequence"/>
</dbReference>
<proteinExistence type="predicted"/>
<gene>
    <name evidence="2" type="ORF">H8693_04950</name>
</gene>
<keyword evidence="3" id="KW-1185">Reference proteome</keyword>
<protein>
    <recommendedName>
        <fullName evidence="1">YDG domain-containing protein</fullName>
    </recommendedName>
</protein>
<dbReference type="RefSeq" id="WP_249280033.1">
    <property type="nucleotide sequence ID" value="NZ_JACRSS010000001.1"/>
</dbReference>
<evidence type="ECO:0000313" key="2">
    <source>
        <dbReference type="EMBL" id="MBC8538277.1"/>
    </source>
</evidence>
<feature type="domain" description="YDG" evidence="1">
    <location>
        <begin position="13"/>
        <end position="79"/>
    </location>
</feature>